<feature type="domain" description="DUF8163" evidence="3">
    <location>
        <begin position="5"/>
        <end position="142"/>
    </location>
</feature>
<dbReference type="EMBL" id="RBZW01000032">
    <property type="protein sequence ID" value="THE64444.1"/>
    <property type="molecule type" value="Genomic_DNA"/>
</dbReference>
<accession>A0A4S3TK25</accession>
<evidence type="ECO:0000256" key="1">
    <source>
        <dbReference type="SAM" id="MobiDB-lite"/>
    </source>
</evidence>
<proteinExistence type="predicted"/>
<feature type="compositionally biased region" description="Polar residues" evidence="1">
    <location>
        <begin position="145"/>
        <end position="163"/>
    </location>
</feature>
<dbReference type="Proteomes" id="UP000318864">
    <property type="component" value="Unassembled WGS sequence"/>
</dbReference>
<keyword evidence="2" id="KW-1133">Transmembrane helix</keyword>
<protein>
    <recommendedName>
        <fullName evidence="3">DUF8163 domain-containing protein</fullName>
    </recommendedName>
</protein>
<feature type="transmembrane region" description="Helical" evidence="2">
    <location>
        <begin position="86"/>
        <end position="104"/>
    </location>
</feature>
<gene>
    <name evidence="4" type="ORF">D8Y22_12425</name>
</gene>
<dbReference type="AlphaFoldDB" id="A0A4S3TK25"/>
<feature type="transmembrane region" description="Helical" evidence="2">
    <location>
        <begin position="32"/>
        <end position="53"/>
    </location>
</feature>
<organism evidence="4 5">
    <name type="scientific">Salinadaptatus halalkaliphilus</name>
    <dbReference type="NCBI Taxonomy" id="2419781"/>
    <lineage>
        <taxon>Archaea</taxon>
        <taxon>Methanobacteriati</taxon>
        <taxon>Methanobacteriota</taxon>
        <taxon>Stenosarchaea group</taxon>
        <taxon>Halobacteria</taxon>
        <taxon>Halobacteriales</taxon>
        <taxon>Natrialbaceae</taxon>
        <taxon>Salinadaptatus</taxon>
    </lineage>
</organism>
<evidence type="ECO:0000256" key="2">
    <source>
        <dbReference type="SAM" id="Phobius"/>
    </source>
</evidence>
<comment type="caution">
    <text evidence="4">The sequence shown here is derived from an EMBL/GenBank/DDBJ whole genome shotgun (WGS) entry which is preliminary data.</text>
</comment>
<dbReference type="Pfam" id="PF26496">
    <property type="entry name" value="DUF8163"/>
    <property type="match status" value="1"/>
</dbReference>
<keyword evidence="5" id="KW-1185">Reference proteome</keyword>
<feature type="region of interest" description="Disordered" evidence="1">
    <location>
        <begin position="142"/>
        <end position="172"/>
    </location>
</feature>
<reference evidence="4 5" key="1">
    <citation type="submission" date="2018-10" db="EMBL/GenBank/DDBJ databases">
        <title>Natronolimnobius sp. XQ-INN 246 isolated from Inner Mongolia Autonomous Region of China.</title>
        <authorList>
            <person name="Xue Q."/>
        </authorList>
    </citation>
    <scope>NUCLEOTIDE SEQUENCE [LARGE SCALE GENOMIC DNA]</scope>
    <source>
        <strain evidence="4 5">XQ-INN 246</strain>
    </source>
</reference>
<evidence type="ECO:0000313" key="5">
    <source>
        <dbReference type="Proteomes" id="UP000318864"/>
    </source>
</evidence>
<feature type="transmembrane region" description="Helical" evidence="2">
    <location>
        <begin position="59"/>
        <end position="79"/>
    </location>
</feature>
<evidence type="ECO:0000259" key="3">
    <source>
        <dbReference type="Pfam" id="PF26496"/>
    </source>
</evidence>
<dbReference type="InterPro" id="IPR058477">
    <property type="entry name" value="DUF8163"/>
</dbReference>
<feature type="transmembrane region" description="Helical" evidence="2">
    <location>
        <begin position="110"/>
        <end position="128"/>
    </location>
</feature>
<keyword evidence="2" id="KW-0472">Membrane</keyword>
<evidence type="ECO:0000313" key="4">
    <source>
        <dbReference type="EMBL" id="THE64444.1"/>
    </source>
</evidence>
<feature type="transmembrane region" description="Helical" evidence="2">
    <location>
        <begin position="6"/>
        <end position="25"/>
    </location>
</feature>
<keyword evidence="2" id="KW-0812">Transmembrane</keyword>
<sequence length="172" mass="17554">MAGYFAVGLLVVAFAGVAGLSGGLAGVAIAAIWYGFGIPYAIAVGYVLLLGLFPDGIDPVSFGITGGVMVVFVCSAATGSRSWLRILGFALTMIAVLGGLAWWLLTVWTLWIAAGGGLAVLGLLAYGLHRYELVRLGLVSDERSASPSSTAGVTGDTSASRSSGRPDVGDRR</sequence>
<name>A0A4S3TK25_9EURY</name>